<evidence type="ECO:0000313" key="1">
    <source>
        <dbReference type="EMBL" id="KAI3811371.1"/>
    </source>
</evidence>
<protein>
    <submittedName>
        <fullName evidence="1">Uncharacterized protein</fullName>
    </submittedName>
</protein>
<name>A0ACB9IU67_9ASTR</name>
<sequence length="191" mass="21222">MDNLVITSPLIVSEPVVLRVSRGVVSRKGCRDHNNGVRFIGVTGGYVREGRNVTKGAKWTNGVQRKFFGHSETSRGKETKAIKRKSIVKGIVCLTINDLGELLPIDLSGRQGTSNLGQGMKNLDLASLGVNDKENWELEQCEDWERKKWKKHKVCVVRDFPPGCGPACHINNIEARIQKASIEEPEEDTNS</sequence>
<organism evidence="1 2">
    <name type="scientific">Smallanthus sonchifolius</name>
    <dbReference type="NCBI Taxonomy" id="185202"/>
    <lineage>
        <taxon>Eukaryota</taxon>
        <taxon>Viridiplantae</taxon>
        <taxon>Streptophyta</taxon>
        <taxon>Embryophyta</taxon>
        <taxon>Tracheophyta</taxon>
        <taxon>Spermatophyta</taxon>
        <taxon>Magnoliopsida</taxon>
        <taxon>eudicotyledons</taxon>
        <taxon>Gunneridae</taxon>
        <taxon>Pentapetalae</taxon>
        <taxon>asterids</taxon>
        <taxon>campanulids</taxon>
        <taxon>Asterales</taxon>
        <taxon>Asteraceae</taxon>
        <taxon>Asteroideae</taxon>
        <taxon>Heliantheae alliance</taxon>
        <taxon>Millerieae</taxon>
        <taxon>Smallanthus</taxon>
    </lineage>
</organism>
<dbReference type="Proteomes" id="UP001056120">
    <property type="component" value="Linkage Group LG07"/>
</dbReference>
<keyword evidence="2" id="KW-1185">Reference proteome</keyword>
<dbReference type="EMBL" id="CM042024">
    <property type="protein sequence ID" value="KAI3811371.1"/>
    <property type="molecule type" value="Genomic_DNA"/>
</dbReference>
<gene>
    <name evidence="1" type="ORF">L1987_21092</name>
</gene>
<evidence type="ECO:0000313" key="2">
    <source>
        <dbReference type="Proteomes" id="UP001056120"/>
    </source>
</evidence>
<reference evidence="1 2" key="2">
    <citation type="journal article" date="2022" name="Mol. Ecol. Resour.">
        <title>The genomes of chicory, endive, great burdock and yacon provide insights into Asteraceae paleo-polyploidization history and plant inulin production.</title>
        <authorList>
            <person name="Fan W."/>
            <person name="Wang S."/>
            <person name="Wang H."/>
            <person name="Wang A."/>
            <person name="Jiang F."/>
            <person name="Liu H."/>
            <person name="Zhao H."/>
            <person name="Xu D."/>
            <person name="Zhang Y."/>
        </authorList>
    </citation>
    <scope>NUCLEOTIDE SEQUENCE [LARGE SCALE GENOMIC DNA]</scope>
    <source>
        <strain evidence="2">cv. Yunnan</strain>
        <tissue evidence="1">Leaves</tissue>
    </source>
</reference>
<proteinExistence type="predicted"/>
<reference evidence="2" key="1">
    <citation type="journal article" date="2022" name="Mol. Ecol. Resour.">
        <title>The genomes of chicory, endive, great burdock and yacon provide insights into Asteraceae palaeo-polyploidization history and plant inulin production.</title>
        <authorList>
            <person name="Fan W."/>
            <person name="Wang S."/>
            <person name="Wang H."/>
            <person name="Wang A."/>
            <person name="Jiang F."/>
            <person name="Liu H."/>
            <person name="Zhao H."/>
            <person name="Xu D."/>
            <person name="Zhang Y."/>
        </authorList>
    </citation>
    <scope>NUCLEOTIDE SEQUENCE [LARGE SCALE GENOMIC DNA]</scope>
    <source>
        <strain evidence="2">cv. Yunnan</strain>
    </source>
</reference>
<comment type="caution">
    <text evidence="1">The sequence shown here is derived from an EMBL/GenBank/DDBJ whole genome shotgun (WGS) entry which is preliminary data.</text>
</comment>
<accession>A0ACB9IU67</accession>